<feature type="domain" description="SGNH hydrolase-type esterase" evidence="4">
    <location>
        <begin position="919"/>
        <end position="1014"/>
    </location>
</feature>
<feature type="signal peptide" evidence="3">
    <location>
        <begin position="1"/>
        <end position="23"/>
    </location>
</feature>
<dbReference type="OrthoDB" id="3915838at2759"/>
<evidence type="ECO:0000313" key="6">
    <source>
        <dbReference type="Proteomes" id="UP000799757"/>
    </source>
</evidence>
<dbReference type="AlphaFoldDB" id="A0A6A6X561"/>
<dbReference type="CDD" id="cd01833">
    <property type="entry name" value="XynB_like"/>
    <property type="match status" value="1"/>
</dbReference>
<accession>A0A6A6X561</accession>
<feature type="domain" description="SGNH hydrolase-type esterase" evidence="4">
    <location>
        <begin position="59"/>
        <end position="248"/>
    </location>
</feature>
<gene>
    <name evidence="5" type="ORF">K505DRAFT_248898</name>
</gene>
<dbReference type="GO" id="GO:0004622">
    <property type="term" value="F:phosphatidylcholine lysophospholipase activity"/>
    <property type="evidence" value="ECO:0007669"/>
    <property type="project" value="TreeGrafter"/>
</dbReference>
<feature type="compositionally biased region" description="Polar residues" evidence="2">
    <location>
        <begin position="287"/>
        <end position="298"/>
    </location>
</feature>
<keyword evidence="6" id="KW-1185">Reference proteome</keyword>
<feature type="region of interest" description="Disordered" evidence="2">
    <location>
        <begin position="287"/>
        <end position="306"/>
    </location>
</feature>
<keyword evidence="1 3" id="KW-0732">Signal</keyword>
<proteinExistence type="predicted"/>
<sequence length="1072" mass="117601">MHQLFRNALLLFLQWNIFHGASASPFPDHYDPNNGTASDMGYIIHPRQTSKRSLRIMPLGASVTRGEGPPEPYNGYRKPLRDQLRFLGYPVNMIGCLADGDFNDNQHEGHRGALISQVKDAAPCSINEKPNLVLINVGSNDCAQANDAGLHPNKAEWLTGAYDRMLALLNYVYDNSDGVTIILSTLLPNGDPSVDPNVKIVNGNYRRLVKDMKAQGRKIQLAEMDSGFINAPADLAPNDPTHPNQGGYLKMAAMWADAIVKADSMIRDPIDTGIPDTGTSKCKPASNQFNGPHQTQRGSGFDDGPYIHSQEFIQPPFASDIVFAASGGPNPSKNYHFAQLVTLGADRGGEADELIRVMDPKQRVIAGRTYPYMVYKQNGKWDQDWIEINPGYECLNEGVHWGDINNDGLDDFICLQPDMHVSINLGGTPPQFKYIGIIKPADPGTTKFNIRLGDIDGDGRIDYCAMDPSGSFGCWRNGGYGLAPTAEYGGYWQGIAQGGGATFDGKSMPDTAGTRLVDINGDSRADWVYVYPDGHTRIFINNRGTKANGPGIKPVWTEAKAAHPAYTEGGKLAIDRDHFKFARIWGSGRADYVRLNEVPLNQGDVTTYLYDFYGQKNTGFGGQRLRGDGVRYCDMFGRNRDDYLWVFSTGEVYLYGNEGTLPDWKQYAQVLVTGRPRQSIHVGDWDGDGHCDILSVDRHTGQVDMWRNTWKPGQEGITFEYRANVARGCTEGWGVGLFDVGPRFADIDGDGRVDYLCMQKDGRTTGILNTATGLQDVGQIKVSQGLDRANHHFADVDGDGRADYVWVDKFTGDVKVWLNNGKIPSSGSAFQWLGQEDSIWMKGIDRGANMHFAKMSPGGKRNDFLQVLPATTAAYAWYNTCPGGSGGDDGPITDPHLPSLPSIICPRAGEGCGGLNWVVMGDSYSAGPGAGSPYTADDSGCYRTWGSYGAQLFLDFPEQQGNFEFTACSGHTTADFLKDQLFQLLNFEEPELVILTLGGNDAKFGDIVKSCVLGLEIVSKKTCDQAIEEGKNVIRGTPFQQQLFSVWNGIFDKIEITGRNCKCNATIYVGIF</sequence>
<evidence type="ECO:0000259" key="4">
    <source>
        <dbReference type="Pfam" id="PF13472"/>
    </source>
</evidence>
<evidence type="ECO:0000256" key="2">
    <source>
        <dbReference type="SAM" id="MobiDB-lite"/>
    </source>
</evidence>
<dbReference type="SUPFAM" id="SSF52266">
    <property type="entry name" value="SGNH hydrolase"/>
    <property type="match status" value="2"/>
</dbReference>
<dbReference type="Gene3D" id="3.40.50.1110">
    <property type="entry name" value="SGNH hydrolase"/>
    <property type="match status" value="2"/>
</dbReference>
<feature type="chain" id="PRO_5025434294" evidence="3">
    <location>
        <begin position="24"/>
        <end position="1072"/>
    </location>
</feature>
<dbReference type="Pfam" id="PF13472">
    <property type="entry name" value="Lipase_GDSL_2"/>
    <property type="match status" value="2"/>
</dbReference>
<evidence type="ECO:0000256" key="3">
    <source>
        <dbReference type="SAM" id="SignalP"/>
    </source>
</evidence>
<dbReference type="SUPFAM" id="SSF69318">
    <property type="entry name" value="Integrin alpha N-terminal domain"/>
    <property type="match status" value="2"/>
</dbReference>
<dbReference type="EMBL" id="MU002018">
    <property type="protein sequence ID" value="KAF2791449.1"/>
    <property type="molecule type" value="Genomic_DNA"/>
</dbReference>
<dbReference type="InterPro" id="IPR028994">
    <property type="entry name" value="Integrin_alpha_N"/>
</dbReference>
<dbReference type="InterPro" id="IPR013830">
    <property type="entry name" value="SGNH_hydro"/>
</dbReference>
<dbReference type="InterPro" id="IPR036514">
    <property type="entry name" value="SGNH_hydro_sf"/>
</dbReference>
<dbReference type="PANTHER" id="PTHR30383:SF31">
    <property type="entry name" value="SGNH HYDROLASE-TYPE ESTERASE DOMAIN-CONTAINING PROTEIN-RELATED"/>
    <property type="match status" value="1"/>
</dbReference>
<dbReference type="PANTHER" id="PTHR30383">
    <property type="entry name" value="THIOESTERASE 1/PROTEASE 1/LYSOPHOSPHOLIPASE L1"/>
    <property type="match status" value="1"/>
</dbReference>
<evidence type="ECO:0000256" key="1">
    <source>
        <dbReference type="ARBA" id="ARBA00022729"/>
    </source>
</evidence>
<dbReference type="InterPro" id="IPR051532">
    <property type="entry name" value="Ester_Hydrolysis_Enzymes"/>
</dbReference>
<dbReference type="InterPro" id="IPR013517">
    <property type="entry name" value="FG-GAP"/>
</dbReference>
<dbReference type="Pfam" id="PF13517">
    <property type="entry name" value="FG-GAP_3"/>
    <property type="match status" value="2"/>
</dbReference>
<evidence type="ECO:0000313" key="5">
    <source>
        <dbReference type="EMBL" id="KAF2791449.1"/>
    </source>
</evidence>
<name>A0A6A6X561_9PLEO</name>
<organism evidence="5 6">
    <name type="scientific">Melanomma pulvis-pyrius CBS 109.77</name>
    <dbReference type="NCBI Taxonomy" id="1314802"/>
    <lineage>
        <taxon>Eukaryota</taxon>
        <taxon>Fungi</taxon>
        <taxon>Dikarya</taxon>
        <taxon>Ascomycota</taxon>
        <taxon>Pezizomycotina</taxon>
        <taxon>Dothideomycetes</taxon>
        <taxon>Pleosporomycetidae</taxon>
        <taxon>Pleosporales</taxon>
        <taxon>Melanommataceae</taxon>
        <taxon>Melanomma</taxon>
    </lineage>
</organism>
<protein>
    <submittedName>
        <fullName evidence="5">Carbohydrate esterase family 3 protein</fullName>
    </submittedName>
</protein>
<dbReference type="Proteomes" id="UP000799757">
    <property type="component" value="Unassembled WGS sequence"/>
</dbReference>
<reference evidence="5" key="1">
    <citation type="journal article" date="2020" name="Stud. Mycol.">
        <title>101 Dothideomycetes genomes: a test case for predicting lifestyles and emergence of pathogens.</title>
        <authorList>
            <person name="Haridas S."/>
            <person name="Albert R."/>
            <person name="Binder M."/>
            <person name="Bloem J."/>
            <person name="Labutti K."/>
            <person name="Salamov A."/>
            <person name="Andreopoulos B."/>
            <person name="Baker S."/>
            <person name="Barry K."/>
            <person name="Bills G."/>
            <person name="Bluhm B."/>
            <person name="Cannon C."/>
            <person name="Castanera R."/>
            <person name="Culley D."/>
            <person name="Daum C."/>
            <person name="Ezra D."/>
            <person name="Gonzalez J."/>
            <person name="Henrissat B."/>
            <person name="Kuo A."/>
            <person name="Liang C."/>
            <person name="Lipzen A."/>
            <person name="Lutzoni F."/>
            <person name="Magnuson J."/>
            <person name="Mondo S."/>
            <person name="Nolan M."/>
            <person name="Ohm R."/>
            <person name="Pangilinan J."/>
            <person name="Park H.-J."/>
            <person name="Ramirez L."/>
            <person name="Alfaro M."/>
            <person name="Sun H."/>
            <person name="Tritt A."/>
            <person name="Yoshinaga Y."/>
            <person name="Zwiers L.-H."/>
            <person name="Turgeon B."/>
            <person name="Goodwin S."/>
            <person name="Spatafora J."/>
            <person name="Crous P."/>
            <person name="Grigoriev I."/>
        </authorList>
    </citation>
    <scope>NUCLEOTIDE SEQUENCE</scope>
    <source>
        <strain evidence="5">CBS 109.77</strain>
    </source>
</reference>